<proteinExistence type="predicted"/>
<accession>A0AAD9QDZ6</accession>
<dbReference type="PANTHER" id="PTHR10131">
    <property type="entry name" value="TNF RECEPTOR ASSOCIATED FACTOR"/>
    <property type="match status" value="1"/>
</dbReference>
<dbReference type="EMBL" id="JARQWQ010000040">
    <property type="protein sequence ID" value="KAK2559522.1"/>
    <property type="molecule type" value="Genomic_DNA"/>
</dbReference>
<keyword evidence="2 4" id="KW-0863">Zinc-finger</keyword>
<keyword evidence="8" id="KW-1185">Reference proteome</keyword>
<feature type="zinc finger region" description="TRAF-type" evidence="4">
    <location>
        <begin position="140"/>
        <end position="183"/>
    </location>
</feature>
<gene>
    <name evidence="7" type="ORF">P5673_018170</name>
</gene>
<comment type="caution">
    <text evidence="7">The sequence shown here is derived from an EMBL/GenBank/DDBJ whole genome shotgun (WGS) entry which is preliminary data.</text>
</comment>
<dbReference type="InterPro" id="IPR001841">
    <property type="entry name" value="Znf_RING"/>
</dbReference>
<evidence type="ECO:0000256" key="1">
    <source>
        <dbReference type="ARBA" id="ARBA00022723"/>
    </source>
</evidence>
<feature type="domain" description="RING-type" evidence="5">
    <location>
        <begin position="25"/>
        <end position="69"/>
    </location>
</feature>
<dbReference type="Pfam" id="PF13445">
    <property type="entry name" value="zf-RING_UBOX"/>
    <property type="match status" value="1"/>
</dbReference>
<evidence type="ECO:0000259" key="6">
    <source>
        <dbReference type="PROSITE" id="PS50145"/>
    </source>
</evidence>
<reference evidence="7" key="2">
    <citation type="journal article" date="2023" name="Science">
        <title>Genomic signatures of disease resistance in endangered staghorn corals.</title>
        <authorList>
            <person name="Vollmer S.V."/>
            <person name="Selwyn J.D."/>
            <person name="Despard B.A."/>
            <person name="Roesel C.L."/>
        </authorList>
    </citation>
    <scope>NUCLEOTIDE SEQUENCE</scope>
    <source>
        <strain evidence="7">K2</strain>
    </source>
</reference>
<evidence type="ECO:0000313" key="8">
    <source>
        <dbReference type="Proteomes" id="UP001249851"/>
    </source>
</evidence>
<protein>
    <submittedName>
        <fullName evidence="7">TNF receptor-associated factor 5</fullName>
    </submittedName>
</protein>
<name>A0AAD9QDZ6_ACRCE</name>
<evidence type="ECO:0000259" key="5">
    <source>
        <dbReference type="PROSITE" id="PS50089"/>
    </source>
</evidence>
<dbReference type="AlphaFoldDB" id="A0AAD9QDZ6"/>
<keyword evidence="3 4" id="KW-0862">Zinc</keyword>
<keyword evidence="1 4" id="KW-0479">Metal-binding</keyword>
<dbReference type="PROSITE" id="PS50145">
    <property type="entry name" value="ZF_TRAF"/>
    <property type="match status" value="1"/>
</dbReference>
<dbReference type="InterPro" id="IPR013083">
    <property type="entry name" value="Znf_RING/FYVE/PHD"/>
</dbReference>
<sequence>MDQKGNHDSVFNFEFLTAVTPVLECSVCKSVMVKPVTLPCGHSGCLQCFQTLLMYHESNGRKTAPCPECCISELGRDSLNVSVALHALTGGLDVQCTNNNCAWNGKFEDAKAHDETCPHRRVNCTNNGCPATMERGQKDTHLAICKKQAVPCTECKRSVARGEMSAHAKFRCIYARSTCPLGCGLNLQWCQIFLHVGQCREKIMRCSVKGCKQMFRRKEWEEHMRACALSHAKLRDGEIQTLRQIIYKKEYNNIPPISLREISTESFQWEVQNFSDYRDGRLLASPSFVTADRFRWRGIWKDASLFLQLQSAVNPVTARIRVVPMQDLKGAVSLRMTELKEGEIIEVGHEMVTKALENDTLRIKFIVTIFNYE</sequence>
<evidence type="ECO:0000256" key="4">
    <source>
        <dbReference type="PROSITE-ProRule" id="PRU00207"/>
    </source>
</evidence>
<dbReference type="Pfam" id="PF02176">
    <property type="entry name" value="zf-TRAF"/>
    <property type="match status" value="1"/>
</dbReference>
<dbReference type="PROSITE" id="PS50089">
    <property type="entry name" value="ZF_RING_2"/>
    <property type="match status" value="1"/>
</dbReference>
<evidence type="ECO:0000256" key="2">
    <source>
        <dbReference type="ARBA" id="ARBA00022771"/>
    </source>
</evidence>
<reference evidence="7" key="1">
    <citation type="journal article" date="2023" name="G3 (Bethesda)">
        <title>Whole genome assembly and annotation of the endangered Caribbean coral Acropora cervicornis.</title>
        <authorList>
            <person name="Selwyn J.D."/>
            <person name="Vollmer S.V."/>
        </authorList>
    </citation>
    <scope>NUCLEOTIDE SEQUENCE</scope>
    <source>
        <strain evidence="7">K2</strain>
    </source>
</reference>
<dbReference type="GO" id="GO:0008270">
    <property type="term" value="F:zinc ion binding"/>
    <property type="evidence" value="ECO:0007669"/>
    <property type="project" value="UniProtKB-KW"/>
</dbReference>
<dbReference type="Proteomes" id="UP001249851">
    <property type="component" value="Unassembled WGS sequence"/>
</dbReference>
<dbReference type="InterPro" id="IPR027370">
    <property type="entry name" value="Znf-RING_euk"/>
</dbReference>
<dbReference type="InterPro" id="IPR001293">
    <property type="entry name" value="Znf_TRAF"/>
</dbReference>
<evidence type="ECO:0000256" key="3">
    <source>
        <dbReference type="ARBA" id="ARBA00022833"/>
    </source>
</evidence>
<dbReference type="SMART" id="SM00184">
    <property type="entry name" value="RING"/>
    <property type="match status" value="1"/>
</dbReference>
<feature type="domain" description="TRAF-type" evidence="6">
    <location>
        <begin position="140"/>
        <end position="183"/>
    </location>
</feature>
<dbReference type="PANTHER" id="PTHR10131:SF94">
    <property type="entry name" value="TNF RECEPTOR-ASSOCIATED FACTOR 4"/>
    <property type="match status" value="1"/>
</dbReference>
<evidence type="ECO:0000313" key="7">
    <source>
        <dbReference type="EMBL" id="KAK2559522.1"/>
    </source>
</evidence>
<dbReference type="SUPFAM" id="SSF57850">
    <property type="entry name" value="RING/U-box"/>
    <property type="match status" value="1"/>
</dbReference>
<dbReference type="Gene3D" id="3.30.40.10">
    <property type="entry name" value="Zinc/RING finger domain, C3HC4 (zinc finger)"/>
    <property type="match status" value="3"/>
</dbReference>
<organism evidence="7 8">
    <name type="scientific">Acropora cervicornis</name>
    <name type="common">Staghorn coral</name>
    <dbReference type="NCBI Taxonomy" id="6130"/>
    <lineage>
        <taxon>Eukaryota</taxon>
        <taxon>Metazoa</taxon>
        <taxon>Cnidaria</taxon>
        <taxon>Anthozoa</taxon>
        <taxon>Hexacorallia</taxon>
        <taxon>Scleractinia</taxon>
        <taxon>Astrocoeniina</taxon>
        <taxon>Acroporidae</taxon>
        <taxon>Acropora</taxon>
    </lineage>
</organism>
<dbReference type="SUPFAM" id="SSF49599">
    <property type="entry name" value="TRAF domain-like"/>
    <property type="match status" value="3"/>
</dbReference>
<keyword evidence="7" id="KW-0675">Receptor</keyword>